<accession>A0ABY6L4N3</accession>
<evidence type="ECO:0008006" key="6">
    <source>
        <dbReference type="Google" id="ProtNLM"/>
    </source>
</evidence>
<dbReference type="SUPFAM" id="SSF56219">
    <property type="entry name" value="DNase I-like"/>
    <property type="match status" value="2"/>
</dbReference>
<sequence>MELNQYDGGGGGSQQANKRPRSEDEDLLPSSHHQFKFNSTANLFNFECQTFEAIIADTSLDSPEKIQMATKGLILTLVQEAELLLKDAFKGASLGKPNPTANVPIPSTSFASVVAEKDKPVKPAPPKPKAKSTFVNLAPSFESHVVVSCPECPVILPRYCLFRVDGEVRDDEICESFRSNHSVQSLLEKREIRVVHRSNNAAHSTSTVFIEVDNQVAEILGQHGRIPVAGLVHRYERSHTLKQCFRCCDFGHRDSACPAAHPICYRCGSAEHEGIRCSVKARKSPTVILEIANLANSTQADIVLLQELSTNFFWPTRGFQAFFLVPGAYIPSGIVALSNLHPIPLTSPDTAITSIAICLEQSIIVVHSAYWHGLRAADDFIPLLEDTIRRASLPVILGMDTNAHSPTWGIGARLDFRGANLEEFASFNDLHFLGPPVDSTWSNGPLSSSIDVTLASSSLAIHVARGLLDEMAFTDHIPIWTTFLDMVNNETNCSWVESSCKEQTFKSFLNSSLHQEQVYSSMARPKDIDRVVLLLTSILQSACDSSMGRRSNTTRPSKPWWTPELSRIRRNFFRGLYRACHNRLKAAIRKAKRKSWFNLCKEVSSAYWSDIHRFIARGRGSPRVPPLLKDDNGSLYNPHETCQTLLNHFFLPDTRPHPQRNAISAHSDEPEFKPWEVLRAIHRCVKRKAPGPDGLGSKCLDLGGPSLQFLLAELFTKCLRRGHFPRQWKEGRLILLSKSSNSATSQLEKYRPITLLNTMAKVFERCILARLQRLADRHGWFFEDQYKTVLGTVNGRSAEDALASITQLIEERQAHWRKTLVISSDISKAFDTVWRPAIIQNLERLNCSESITCLVKSFLEDRTVSYSAWTATEWLRVLGQPLNIKKTVTILGVEFYQTRGFLDGASAWGGRALSSEGIRQLRSLHCNFAKRVLRGGPYTPTVSAISITGSPPFDIIVRSRTAFLKEINEGNFESRPGPASLPYPPDRRQLSFSLNIEEITTPIIFTDRSKNEAGVGAAIVPSSEDQQPVLLRLHPDCTAFQAELLAIRWAVRLVKEGYARNAITIASDCRSALSAICTSGPVRSTLVAKIILVLNTNQNVNLCWVPGHCGIDGKERADRAAKNAAVLILEPSFSILPRSLARNHSRAAALDAWTEVYFQDHYNRHLRRIAHTPDRLLQFLPKVCPGEVTTTLLTGHGHVRADLVLWRPGEDPSCPHCMEEQQTVDHLLFRCPAFMQHRMKAALLLGKTSFDPVSLAGLPGSLQAWNFLTSWRMIKNFEKTGSLEAKPRSGRPSTRKSVAVTVSQNVEAIETLSTYGEVSARQVSRQTGISYGTVWRALRIFLKKYPYKIQRFHELKVGDFEKRQEFAAWVFRQIDIDENWLSNVLWTDEAHFSLNGEVNTQNSRIWATENPRILTEMPLHQPRVTVRCGFTSSFIIGPFFFEEINGRTFKTVSVTGERYVQLLREKVIPILQDRQALSEIAFMQDGGPPHISRGAKQLLKDTFGEDRVISRHFIHQWPSRSPDLTPCDFWLWGYIKSRVYRCRPTTLAMLKASIRRHVSSISTDMLFNAVQSVIYRLQAVFENEGRHIEQGLWHWYLYKKPQKPNDDSESNGESSPPCNQPKAVANNNYSSVCIHDILVFTALMNRTKNSTHAGSSVARSNKGRLSCLGRGQDKEKKLQSPTQKDLKILQLNVEGFTRAKGEIIEKMMREHKADVIALQETHTPENSKSAIRIPGYVIICSKPHPKFGLAIYITYKLREETKVLPETSHSIGIQINDLSIYNVYKPPSQLWIPTSLPSPQHPAIVLGDFNSHHTLWGYSSTDNEGESLNDWMEINDMQLIFDAKKQGTFQSARWGKTYSPDLCFVTKDQCDNPIQIAHKILTKFPKSQHCPSIYEMGIQIPQIDSAPIPRWNLGKANWEAFTKYIEDNINLIPPTPKNYSRASNLIISCAKKFIPRGHRKIYIPCWSPESERLYQEYNLSGNTETAENLIRSLDDSRKHRWHTMLEQMDFSKSSRKSWSLLRKLGGADPPHKHNQLTNPNKIATCISSKSRIHPNPSEKSRLKKAIGTNLSKSSTHPQLSTNIDLNEVEDAIKVTHNNRAPGPDGIMPEFMKHLGQKAIKWMAKLFTNILSTGSIPSVWKQAKVLAILKPGKTSDDPNNYRPISLLCIPYKILERIILNRISPIIEEYLPIEQAGFRPGRNCAEQTLALTTTIEDGFQKKLKTGAVFVDLTAAYDTVWREGLLYKLSKIINCKNIIKLINNFLTNRKITVHLNNKKSGPRTLNNGLPQGSVLAPLLFNVYTADIPATNSQKFLYADDIALLHQEQSFSTLEQILNEDLKKLENFFSKWHLIPNPSKTVSSVFHLNNHKANRPLKLTFCNKPLSHDPCPKYLGVTLDRSLTFRQHLEKTRDKLKTRNNIMTRLAGTTWGCGADTLRTTALALVYSVAEYCAPVWERSSHTDSIDAQLNQTMRLITGNMRPTPIDWLPYLSNIAPPDLRRKKSTSNLLSKIKANTKLPINTVLEIPPPTRLISRNPAWVADENVDLKEEWRNRWSNLAIANKDLVEDPNTKPPGYNLPRRTWSTLNRIRTSTGRCNYLLNKWNMSPDQNCDCGQIQTMHHILRDCPRRFFQGTLGDIHRCTEEALEWIRHLDIPL</sequence>
<protein>
    <recommendedName>
        <fullName evidence="6">Retrovirus-related Pol polyprotein from type-1 retrotransposable element R1</fullName>
    </recommendedName>
</protein>
<dbReference type="InterPro" id="IPR002156">
    <property type="entry name" value="RNaseH_domain"/>
</dbReference>
<dbReference type="Pfam" id="PF00075">
    <property type="entry name" value="RNase_H"/>
    <property type="match status" value="1"/>
</dbReference>
<keyword evidence="5" id="KW-1185">Reference proteome</keyword>
<dbReference type="InterPro" id="IPR043502">
    <property type="entry name" value="DNA/RNA_pol_sf"/>
</dbReference>
<dbReference type="Proteomes" id="UP001235939">
    <property type="component" value="Chromosome 13"/>
</dbReference>
<dbReference type="Pfam" id="PF14529">
    <property type="entry name" value="Exo_endo_phos_2"/>
    <property type="match status" value="1"/>
</dbReference>
<dbReference type="PANTHER" id="PTHR36688:SF1">
    <property type="entry name" value="ENDONUCLEASE_EXONUCLEASE_PHOSPHATASE DOMAIN-CONTAINING PROTEIN"/>
    <property type="match status" value="1"/>
</dbReference>
<dbReference type="SUPFAM" id="SSF56672">
    <property type="entry name" value="DNA/RNA polymerases"/>
    <property type="match status" value="2"/>
</dbReference>
<dbReference type="InterPro" id="IPR036397">
    <property type="entry name" value="RNaseH_sf"/>
</dbReference>
<dbReference type="CDD" id="cd09276">
    <property type="entry name" value="Rnase_HI_RT_non_LTR"/>
    <property type="match status" value="1"/>
</dbReference>
<dbReference type="SUPFAM" id="SSF53098">
    <property type="entry name" value="Ribonuclease H-like"/>
    <property type="match status" value="1"/>
</dbReference>
<name>A0ABY6L4N3_9ARAC</name>
<dbReference type="Gene3D" id="3.30.420.10">
    <property type="entry name" value="Ribonuclease H-like superfamily/Ribonuclease H"/>
    <property type="match status" value="2"/>
</dbReference>
<evidence type="ECO:0000313" key="5">
    <source>
        <dbReference type="Proteomes" id="UP001235939"/>
    </source>
</evidence>
<feature type="domain" description="Reverse transcriptase" evidence="2">
    <location>
        <begin position="2128"/>
        <end position="2395"/>
    </location>
</feature>
<organism evidence="4 5">
    <name type="scientific">Cordylochernes scorpioides</name>
    <dbReference type="NCBI Taxonomy" id="51811"/>
    <lineage>
        <taxon>Eukaryota</taxon>
        <taxon>Metazoa</taxon>
        <taxon>Ecdysozoa</taxon>
        <taxon>Arthropoda</taxon>
        <taxon>Chelicerata</taxon>
        <taxon>Arachnida</taxon>
        <taxon>Pseudoscorpiones</taxon>
        <taxon>Cheliferoidea</taxon>
        <taxon>Chernetidae</taxon>
        <taxon>Cordylochernes</taxon>
    </lineage>
</organism>
<dbReference type="InterPro" id="IPR000477">
    <property type="entry name" value="RT_dom"/>
</dbReference>
<dbReference type="InterPro" id="IPR005135">
    <property type="entry name" value="Endo/exonuclease/phosphatase"/>
</dbReference>
<proteinExistence type="predicted"/>
<gene>
    <name evidence="4" type="ORF">LAZ67_13002572</name>
</gene>
<evidence type="ECO:0000259" key="3">
    <source>
        <dbReference type="PROSITE" id="PS50879"/>
    </source>
</evidence>
<feature type="region of interest" description="Disordered" evidence="1">
    <location>
        <begin position="1"/>
        <end position="29"/>
    </location>
</feature>
<dbReference type="Pfam" id="PF00078">
    <property type="entry name" value="RVT_1"/>
    <property type="match status" value="2"/>
</dbReference>
<dbReference type="CDD" id="cd01650">
    <property type="entry name" value="RT_nLTR_like"/>
    <property type="match status" value="1"/>
</dbReference>
<dbReference type="PROSITE" id="PS50878">
    <property type="entry name" value="RT_POL"/>
    <property type="match status" value="1"/>
</dbReference>
<dbReference type="InterPro" id="IPR052560">
    <property type="entry name" value="RdDP_mobile_element"/>
</dbReference>
<dbReference type="PROSITE" id="PS50879">
    <property type="entry name" value="RNASE_H_1"/>
    <property type="match status" value="1"/>
</dbReference>
<evidence type="ECO:0000259" key="2">
    <source>
        <dbReference type="PROSITE" id="PS50878"/>
    </source>
</evidence>
<feature type="domain" description="RNase H type-1" evidence="3">
    <location>
        <begin position="998"/>
        <end position="1126"/>
    </location>
</feature>
<dbReference type="PANTHER" id="PTHR36688">
    <property type="entry name" value="ENDO/EXONUCLEASE/PHOSPHATASE DOMAIN-CONTAINING PROTEIN"/>
    <property type="match status" value="1"/>
</dbReference>
<dbReference type="InterPro" id="IPR012337">
    <property type="entry name" value="RNaseH-like_sf"/>
</dbReference>
<dbReference type="Pfam" id="PF03372">
    <property type="entry name" value="Exo_endo_phos"/>
    <property type="match status" value="1"/>
</dbReference>
<evidence type="ECO:0000313" key="4">
    <source>
        <dbReference type="EMBL" id="UYV76113.1"/>
    </source>
</evidence>
<evidence type="ECO:0000256" key="1">
    <source>
        <dbReference type="SAM" id="MobiDB-lite"/>
    </source>
</evidence>
<dbReference type="Gene3D" id="3.60.10.10">
    <property type="entry name" value="Endonuclease/exonuclease/phosphatase"/>
    <property type="match status" value="2"/>
</dbReference>
<dbReference type="EMBL" id="CP092875">
    <property type="protein sequence ID" value="UYV76113.1"/>
    <property type="molecule type" value="Genomic_DNA"/>
</dbReference>
<dbReference type="InterPro" id="IPR036691">
    <property type="entry name" value="Endo/exonu/phosph_ase_sf"/>
</dbReference>
<reference evidence="4 5" key="1">
    <citation type="submission" date="2022-01" db="EMBL/GenBank/DDBJ databases">
        <title>A chromosomal length assembly of Cordylochernes scorpioides.</title>
        <authorList>
            <person name="Zeh D."/>
            <person name="Zeh J."/>
        </authorList>
    </citation>
    <scope>NUCLEOTIDE SEQUENCE [LARGE SCALE GENOMIC DNA]</scope>
    <source>
        <strain evidence="4">IN4F17</strain>
        <tissue evidence="4">Whole Body</tissue>
    </source>
</reference>